<name>A0ABQ7R8F2_PLUXY</name>
<organism evidence="2 3">
    <name type="scientific">Plutella xylostella</name>
    <name type="common">Diamondback moth</name>
    <name type="synonym">Plutella maculipennis</name>
    <dbReference type="NCBI Taxonomy" id="51655"/>
    <lineage>
        <taxon>Eukaryota</taxon>
        <taxon>Metazoa</taxon>
        <taxon>Ecdysozoa</taxon>
        <taxon>Arthropoda</taxon>
        <taxon>Hexapoda</taxon>
        <taxon>Insecta</taxon>
        <taxon>Pterygota</taxon>
        <taxon>Neoptera</taxon>
        <taxon>Endopterygota</taxon>
        <taxon>Lepidoptera</taxon>
        <taxon>Glossata</taxon>
        <taxon>Ditrysia</taxon>
        <taxon>Yponomeutoidea</taxon>
        <taxon>Plutellidae</taxon>
        <taxon>Plutella</taxon>
    </lineage>
</organism>
<sequence length="341" mass="39399">MKCARVPLQQRLKPGRTPRAPAAPGASDRVRRFCQQRLVDPAHEDGRWCSELMERFHCNIINEEECSEPDVYQHYEKNTDGVFLSVQTLKFQGDVEERKRPRTCFKYKSVNNEIKHRMFVKQVVEDNKETELQEDASSQITNHYFDDYINYILNDKSRPSTVESDTKTTDKHKETNVKSDKKDIIKSKDTNKKKFVKIDGDLINDYGKTTISYQNTGNKKNLTISRVQSPETVQVIRVDVVCNYSRPESTVESEYEDKAKKIVAVKEVKPAPVLDMKSNHFANKYFLTKTIKSLDENLSGGAKVTLLCKTFRLTDRSNLTARCNARTEGNRPTKTKTYYRS</sequence>
<feature type="region of interest" description="Disordered" evidence="1">
    <location>
        <begin position="1"/>
        <end position="27"/>
    </location>
</feature>
<evidence type="ECO:0000313" key="2">
    <source>
        <dbReference type="EMBL" id="KAG7313566.1"/>
    </source>
</evidence>
<dbReference type="EMBL" id="JAHIBW010000001">
    <property type="protein sequence ID" value="KAG7313566.1"/>
    <property type="molecule type" value="Genomic_DNA"/>
</dbReference>
<evidence type="ECO:0000313" key="3">
    <source>
        <dbReference type="Proteomes" id="UP000823941"/>
    </source>
</evidence>
<feature type="compositionally biased region" description="Low complexity" evidence="1">
    <location>
        <begin position="15"/>
        <end position="26"/>
    </location>
</feature>
<dbReference type="Proteomes" id="UP000823941">
    <property type="component" value="Chromosome 1"/>
</dbReference>
<proteinExistence type="predicted"/>
<gene>
    <name evidence="2" type="ORF">JYU34_000717</name>
</gene>
<protein>
    <submittedName>
        <fullName evidence="2">Uncharacterized protein</fullName>
    </submittedName>
</protein>
<comment type="caution">
    <text evidence="2">The sequence shown here is derived from an EMBL/GenBank/DDBJ whole genome shotgun (WGS) entry which is preliminary data.</text>
</comment>
<keyword evidence="3" id="KW-1185">Reference proteome</keyword>
<evidence type="ECO:0000256" key="1">
    <source>
        <dbReference type="SAM" id="MobiDB-lite"/>
    </source>
</evidence>
<accession>A0ABQ7R8F2</accession>
<reference evidence="2 3" key="1">
    <citation type="submission" date="2021-06" db="EMBL/GenBank/DDBJ databases">
        <title>A haploid diamondback moth (Plutella xylostella L.) genome assembly resolves 31 chromosomes and identifies a diamide resistance mutation.</title>
        <authorList>
            <person name="Ward C.M."/>
            <person name="Perry K.D."/>
            <person name="Baker G."/>
            <person name="Powis K."/>
            <person name="Heckel D.G."/>
            <person name="Baxter S.W."/>
        </authorList>
    </citation>
    <scope>NUCLEOTIDE SEQUENCE [LARGE SCALE GENOMIC DNA]</scope>
    <source>
        <strain evidence="2 3">LV</strain>
        <tissue evidence="2">Single pupa</tissue>
    </source>
</reference>